<dbReference type="PANTHER" id="PTHR33087:SF42">
    <property type="entry name" value="DUF4283 DOMAIN-CONTAINING PROTEIN"/>
    <property type="match status" value="1"/>
</dbReference>
<feature type="compositionally biased region" description="Low complexity" evidence="1">
    <location>
        <begin position="206"/>
        <end position="225"/>
    </location>
</feature>
<dbReference type="GeneID" id="123095097"/>
<dbReference type="Gramene" id="TraesSTA4B03G02352340.1">
    <property type="protein sequence ID" value="TraesSTA4B03G02352340.1.CDS1"/>
    <property type="gene ID" value="TraesSTA4B03G02352340"/>
</dbReference>
<reference evidence="2" key="1">
    <citation type="submission" date="2018-08" db="EMBL/GenBank/DDBJ databases">
        <authorList>
            <person name="Rossello M."/>
        </authorList>
    </citation>
    <scope>NUCLEOTIDE SEQUENCE [LARGE SCALE GENOMIC DNA]</scope>
    <source>
        <strain evidence="2">cv. Chinese Spring</strain>
    </source>
</reference>
<dbReference type="RefSeq" id="XP_044372858.1">
    <property type="nucleotide sequence ID" value="XM_044516923.1"/>
</dbReference>
<protein>
    <recommendedName>
        <fullName evidence="4">DUF4283 domain-containing protein</fullName>
    </recommendedName>
</protein>
<reference evidence="2" key="2">
    <citation type="submission" date="2018-10" db="UniProtKB">
        <authorList>
            <consortium name="EnsemblPlants"/>
        </authorList>
    </citation>
    <scope>IDENTIFICATION</scope>
</reference>
<organism evidence="2">
    <name type="scientific">Triticum aestivum</name>
    <name type="common">Wheat</name>
    <dbReference type="NCBI Taxonomy" id="4565"/>
    <lineage>
        <taxon>Eukaryota</taxon>
        <taxon>Viridiplantae</taxon>
        <taxon>Streptophyta</taxon>
        <taxon>Embryophyta</taxon>
        <taxon>Tracheophyta</taxon>
        <taxon>Spermatophyta</taxon>
        <taxon>Magnoliopsida</taxon>
        <taxon>Liliopsida</taxon>
        <taxon>Poales</taxon>
        <taxon>Poaceae</taxon>
        <taxon>BOP clade</taxon>
        <taxon>Pooideae</taxon>
        <taxon>Triticodae</taxon>
        <taxon>Triticeae</taxon>
        <taxon>Triticinae</taxon>
        <taxon>Triticum</taxon>
    </lineage>
</organism>
<dbReference type="Gramene" id="TraesJAG4B03G02355870.1">
    <property type="protein sequence ID" value="TraesJAG4B03G02355870.1.CDS1"/>
    <property type="gene ID" value="TraesJAG4B03G02355870"/>
</dbReference>
<gene>
    <name evidence="2" type="primary">LOC123095097</name>
</gene>
<dbReference type="Gramene" id="TraesLAC4B03G02311460.1">
    <property type="protein sequence ID" value="TraesLAC4B03G02311460.1.CDS1"/>
    <property type="gene ID" value="TraesLAC4B03G02311460"/>
</dbReference>
<keyword evidence="3" id="KW-1185">Reference proteome</keyword>
<evidence type="ECO:0000256" key="1">
    <source>
        <dbReference type="SAM" id="MobiDB-lite"/>
    </source>
</evidence>
<dbReference type="Gramene" id="TraesARI4B03G02395180.1">
    <property type="protein sequence ID" value="TraesARI4B03G02395180.1.CDS1"/>
    <property type="gene ID" value="TraesARI4B03G02395180"/>
</dbReference>
<sequence>MDDLERRLQLAVVMYVGGARLRVSCVDAAIAISKQLDIPRHHFSVHKFHPEDFLVVFASHEVRNKALGVPFVEHQGFKLFVKPWLRQAQAKSKLMRVQVDLMIEGVPSHAWSRETATELLGSSCLIESLAPETANREDLSLFKLHAWCIDSDEVPARRMLWVPEPSETVVNPAALLPSFRQLLEYPTLIHIGRVRDHTPPERWRRSPSSDGGSGQSGLLDSSNGSVQGEWSVLPWTRGVCDARGVGRSTPNFAGGAGQGRSYRQVLEGRVGPSDWRIPPMGPGVTATAALGATGLVHRQSTLAGARSNQWVVENPWEGDLVTASELVTLVQSDRGAEDREIPDKVATISRHTTLPSGVEQILPIENRHVSLPPVVELLQPMEQSGTAGIVANDDVRILASPVAERVQQIELQGTASPQTEDDRDQVSTVELGPMGTDPGEVVGEVAHVGQPSQPRFPREPGPGQGRCLAEGWAPVEELLAPNDSV</sequence>
<evidence type="ECO:0008006" key="4">
    <source>
        <dbReference type="Google" id="ProtNLM"/>
    </source>
</evidence>
<dbReference type="Gramene" id="TraesCAD_scaffold_008827_01G000100.1">
    <property type="protein sequence ID" value="TraesCAD_scaffold_008827_01G000100.1"/>
    <property type="gene ID" value="TraesCAD_scaffold_008827_01G000100"/>
</dbReference>
<dbReference type="Gramene" id="TraesCLE_scaffold_045951_01G000100.1">
    <property type="protein sequence ID" value="TraesCLE_scaffold_045951_01G000100.1"/>
    <property type="gene ID" value="TraesCLE_scaffold_045951_01G000100"/>
</dbReference>
<dbReference type="PANTHER" id="PTHR33087">
    <property type="entry name" value="OS07G0539200 PROTEIN"/>
    <property type="match status" value="1"/>
</dbReference>
<name>A0A3B6IVT7_WHEAT</name>
<dbReference type="Gramene" id="TraesCS4B02G256200.1">
    <property type="protein sequence ID" value="TraesCS4B02G256200.1.cds1"/>
    <property type="gene ID" value="TraesCS4B02G256200"/>
</dbReference>
<dbReference type="Gramene" id="TraesLDM4B03G02358610.1">
    <property type="protein sequence ID" value="TraesLDM4B03G02358610.1.CDS1"/>
    <property type="gene ID" value="TraesLDM4B03G02358610"/>
</dbReference>
<dbReference type="InterPro" id="IPR053253">
    <property type="entry name" value="Sex_diff_modulator"/>
</dbReference>
<dbReference type="STRING" id="4565.A0A3B6IVT7"/>
<evidence type="ECO:0000313" key="2">
    <source>
        <dbReference type="EnsemblPlants" id="TraesCS4B02G256200.1.cds1"/>
    </source>
</evidence>
<dbReference type="Gramene" id="TraesCS4B03G0685800.1">
    <property type="protein sequence ID" value="TraesCS4B03G0685800.1.CDS1"/>
    <property type="gene ID" value="TraesCS4B03G0685800"/>
</dbReference>
<feature type="region of interest" description="Disordered" evidence="1">
    <location>
        <begin position="410"/>
        <end position="468"/>
    </location>
</feature>
<feature type="region of interest" description="Disordered" evidence="1">
    <location>
        <begin position="196"/>
        <end position="225"/>
    </location>
</feature>
<dbReference type="EnsemblPlants" id="TraesCS4B02G256200.1">
    <property type="protein sequence ID" value="TraesCS4B02G256200.1.cds1"/>
    <property type="gene ID" value="TraesCS4B02G256200"/>
</dbReference>
<dbReference type="Proteomes" id="UP000019116">
    <property type="component" value="Chromosome 4B"/>
</dbReference>
<dbReference type="AlphaFoldDB" id="A0A3B6IVT7"/>
<dbReference type="OrthoDB" id="693750at2759"/>
<proteinExistence type="predicted"/>
<dbReference type="Gramene" id="TraesWEE_scaffold_026120_01G000100.1">
    <property type="protein sequence ID" value="TraesWEE_scaffold_026120_01G000100.1"/>
    <property type="gene ID" value="TraesWEE_scaffold_026120_01G000100"/>
</dbReference>
<accession>A0A3B6IVT7</accession>
<evidence type="ECO:0000313" key="3">
    <source>
        <dbReference type="Proteomes" id="UP000019116"/>
    </source>
</evidence>